<dbReference type="Pfam" id="PF03381">
    <property type="entry name" value="CDC50"/>
    <property type="match status" value="1"/>
</dbReference>
<evidence type="ECO:0000313" key="8">
    <source>
        <dbReference type="EMBL" id="KAH3666996.1"/>
    </source>
</evidence>
<evidence type="ECO:0000256" key="6">
    <source>
        <dbReference type="PIRNR" id="PIRNR015840"/>
    </source>
</evidence>
<evidence type="ECO:0000256" key="5">
    <source>
        <dbReference type="ARBA" id="ARBA00023136"/>
    </source>
</evidence>
<dbReference type="GO" id="GO:0005794">
    <property type="term" value="C:Golgi apparatus"/>
    <property type="evidence" value="ECO:0007669"/>
    <property type="project" value="TreeGrafter"/>
</dbReference>
<reference evidence="8" key="1">
    <citation type="journal article" date="2021" name="Open Biol.">
        <title>Shared evolutionary footprints suggest mitochondrial oxidative damage underlies multiple complex I losses in fungi.</title>
        <authorList>
            <person name="Schikora-Tamarit M.A."/>
            <person name="Marcet-Houben M."/>
            <person name="Nosek J."/>
            <person name="Gabaldon T."/>
        </authorList>
    </citation>
    <scope>NUCLEOTIDE SEQUENCE</scope>
    <source>
        <strain evidence="8">CBS6341</strain>
    </source>
</reference>
<dbReference type="PANTHER" id="PTHR10926:SF0">
    <property type="entry name" value="CDC50, ISOFORM A"/>
    <property type="match status" value="1"/>
</dbReference>
<dbReference type="PIRSF" id="PIRSF015840">
    <property type="entry name" value="DUF284_TM_euk"/>
    <property type="match status" value="1"/>
</dbReference>
<evidence type="ECO:0000256" key="1">
    <source>
        <dbReference type="ARBA" id="ARBA00004141"/>
    </source>
</evidence>
<dbReference type="GO" id="GO:0005783">
    <property type="term" value="C:endoplasmic reticulum"/>
    <property type="evidence" value="ECO:0007669"/>
    <property type="project" value="TreeGrafter"/>
</dbReference>
<dbReference type="OrthoDB" id="340608at2759"/>
<dbReference type="EMBL" id="JAEUBF010001392">
    <property type="protein sequence ID" value="KAH3666996.1"/>
    <property type="molecule type" value="Genomic_DNA"/>
</dbReference>
<dbReference type="InterPro" id="IPR005045">
    <property type="entry name" value="CDC50/LEM3_fam"/>
</dbReference>
<keyword evidence="4 7" id="KW-1133">Transmembrane helix</keyword>
<dbReference type="GO" id="GO:0005886">
    <property type="term" value="C:plasma membrane"/>
    <property type="evidence" value="ECO:0007669"/>
    <property type="project" value="TreeGrafter"/>
</dbReference>
<sequence>MLTIPILDTAFRQQRLKSWQPILTPKSVLPLLFLTTIIFTPLGIALLFTTYQVQDLVIDYSQCLQLADTDFADIPSKYVSKHFKSSSSKPQWRLVDSSSITDDSTSFCQIQFEVPNDIKAPLYLFYKLTNFYQNHREYVNSFDYNQLQGVAVKPEDLSSDCSPLKTNSEGKAYYPCGLISNSLFNDTFYTPELSNGTDSQITFTNAEISWSVDRSKYKKTKYDPSKIVPPPNWAKKYPDGYSSTNLPDISTWYEFQVWMRTAGLPEFMKLALKSENGTLAKGTYYINIESNFPVSIFGGTKSIVLTTSNAVGGRNVSLGVAYLIVAGLSITFGIIFLIKYIIQPRKLGDHSYLNFDHHQDDNDSQPPLRQIL</sequence>
<comment type="similarity">
    <text evidence="2 6">Belongs to the CDC50/LEM3 family.</text>
</comment>
<dbReference type="PANTHER" id="PTHR10926">
    <property type="entry name" value="CELL CYCLE CONTROL PROTEIN 50"/>
    <property type="match status" value="1"/>
</dbReference>
<evidence type="ECO:0000313" key="9">
    <source>
        <dbReference type="Proteomes" id="UP000769528"/>
    </source>
</evidence>
<evidence type="ECO:0000256" key="3">
    <source>
        <dbReference type="ARBA" id="ARBA00022692"/>
    </source>
</evidence>
<gene>
    <name evidence="8" type="ORF">WICMUC_005343</name>
</gene>
<keyword evidence="5 6" id="KW-0472">Membrane</keyword>
<evidence type="ECO:0000256" key="4">
    <source>
        <dbReference type="ARBA" id="ARBA00022989"/>
    </source>
</evidence>
<evidence type="ECO:0008006" key="10">
    <source>
        <dbReference type="Google" id="ProtNLM"/>
    </source>
</evidence>
<dbReference type="GO" id="GO:0045332">
    <property type="term" value="P:phospholipid translocation"/>
    <property type="evidence" value="ECO:0007669"/>
    <property type="project" value="UniProtKB-UniRule"/>
</dbReference>
<proteinExistence type="inferred from homology"/>
<evidence type="ECO:0000256" key="2">
    <source>
        <dbReference type="ARBA" id="ARBA00009457"/>
    </source>
</evidence>
<dbReference type="Proteomes" id="UP000769528">
    <property type="component" value="Unassembled WGS sequence"/>
</dbReference>
<keyword evidence="9" id="KW-1185">Reference proteome</keyword>
<comment type="subcellular location">
    <subcellularLocation>
        <location evidence="1">Membrane</location>
        <topology evidence="1">Multi-pass membrane protein</topology>
    </subcellularLocation>
</comment>
<name>A0A9P8T6I3_9ASCO</name>
<organism evidence="8 9">
    <name type="scientific">Wickerhamomyces mucosus</name>
    <dbReference type="NCBI Taxonomy" id="1378264"/>
    <lineage>
        <taxon>Eukaryota</taxon>
        <taxon>Fungi</taxon>
        <taxon>Dikarya</taxon>
        <taxon>Ascomycota</taxon>
        <taxon>Saccharomycotina</taxon>
        <taxon>Saccharomycetes</taxon>
        <taxon>Phaffomycetales</taxon>
        <taxon>Wickerhamomycetaceae</taxon>
        <taxon>Wickerhamomyces</taxon>
    </lineage>
</organism>
<accession>A0A9P8T6I3</accession>
<feature type="transmembrane region" description="Helical" evidence="7">
    <location>
        <begin position="28"/>
        <end position="48"/>
    </location>
</feature>
<comment type="caution">
    <text evidence="8">The sequence shown here is derived from an EMBL/GenBank/DDBJ whole genome shotgun (WGS) entry which is preliminary data.</text>
</comment>
<evidence type="ECO:0000256" key="7">
    <source>
        <dbReference type="SAM" id="Phobius"/>
    </source>
</evidence>
<feature type="transmembrane region" description="Helical" evidence="7">
    <location>
        <begin position="320"/>
        <end position="342"/>
    </location>
</feature>
<keyword evidence="3 7" id="KW-0812">Transmembrane</keyword>
<protein>
    <recommendedName>
        <fullName evidence="10">Cell division control protein 50</fullName>
    </recommendedName>
</protein>
<dbReference type="AlphaFoldDB" id="A0A9P8T6I3"/>
<reference evidence="8" key="2">
    <citation type="submission" date="2021-01" db="EMBL/GenBank/DDBJ databases">
        <authorList>
            <person name="Schikora-Tamarit M.A."/>
        </authorList>
    </citation>
    <scope>NUCLEOTIDE SEQUENCE</scope>
    <source>
        <strain evidence="8">CBS6341</strain>
    </source>
</reference>